<dbReference type="Gene3D" id="1.10.630.10">
    <property type="entry name" value="Cytochrome P450"/>
    <property type="match status" value="1"/>
</dbReference>
<evidence type="ECO:0000256" key="2">
    <source>
        <dbReference type="ARBA" id="ARBA00004174"/>
    </source>
</evidence>
<accession>A0A6G0TV79</accession>
<dbReference type="Proteomes" id="UP000475862">
    <property type="component" value="Unassembled WGS sequence"/>
</dbReference>
<evidence type="ECO:0000256" key="3">
    <source>
        <dbReference type="ARBA" id="ARBA00004406"/>
    </source>
</evidence>
<evidence type="ECO:0000256" key="10">
    <source>
        <dbReference type="ARBA" id="ARBA00023004"/>
    </source>
</evidence>
<name>A0A6G0TV79_APHGL</name>
<comment type="caution">
    <text evidence="13">The sequence shown here is derived from an EMBL/GenBank/DDBJ whole genome shotgun (WGS) entry which is preliminary data.</text>
</comment>
<evidence type="ECO:0000256" key="5">
    <source>
        <dbReference type="ARBA" id="ARBA00022617"/>
    </source>
</evidence>
<dbReference type="InterPro" id="IPR036396">
    <property type="entry name" value="Cyt_P450_sf"/>
</dbReference>
<keyword evidence="5" id="KW-0349">Heme</keyword>
<keyword evidence="11" id="KW-0503">Monooxygenase</keyword>
<dbReference type="SUPFAM" id="SSF48264">
    <property type="entry name" value="Cytochrome P450"/>
    <property type="match status" value="1"/>
</dbReference>
<comment type="subcellular location">
    <subcellularLocation>
        <location evidence="3">Endoplasmic reticulum membrane</location>
        <topology evidence="3">Peripheral membrane protein</topology>
    </subcellularLocation>
    <subcellularLocation>
        <location evidence="2">Microsome membrane</location>
        <topology evidence="2">Peripheral membrane protein</topology>
    </subcellularLocation>
</comment>
<proteinExistence type="inferred from homology"/>
<evidence type="ECO:0000313" key="13">
    <source>
        <dbReference type="EMBL" id="KAE9538836.1"/>
    </source>
</evidence>
<keyword evidence="10" id="KW-0408">Iron</keyword>
<dbReference type="GO" id="GO:0005789">
    <property type="term" value="C:endoplasmic reticulum membrane"/>
    <property type="evidence" value="ECO:0007669"/>
    <property type="project" value="UniProtKB-SubCell"/>
</dbReference>
<comment type="similarity">
    <text evidence="4">Belongs to the cytochrome P450 family.</text>
</comment>
<dbReference type="GO" id="GO:0016705">
    <property type="term" value="F:oxidoreductase activity, acting on paired donors, with incorporation or reduction of molecular oxygen"/>
    <property type="evidence" value="ECO:0007669"/>
    <property type="project" value="InterPro"/>
</dbReference>
<evidence type="ECO:0000256" key="9">
    <source>
        <dbReference type="ARBA" id="ARBA00023002"/>
    </source>
</evidence>
<dbReference type="EMBL" id="VYZN01000015">
    <property type="protein sequence ID" value="KAE9538836.1"/>
    <property type="molecule type" value="Genomic_DNA"/>
</dbReference>
<keyword evidence="14" id="KW-1185">Reference proteome</keyword>
<evidence type="ECO:0000256" key="7">
    <source>
        <dbReference type="ARBA" id="ARBA00022824"/>
    </source>
</evidence>
<dbReference type="AlphaFoldDB" id="A0A6G0TV79"/>
<evidence type="ECO:0000256" key="1">
    <source>
        <dbReference type="ARBA" id="ARBA00001971"/>
    </source>
</evidence>
<dbReference type="PANTHER" id="PTHR24292">
    <property type="entry name" value="CYTOCHROME P450"/>
    <property type="match status" value="1"/>
</dbReference>
<evidence type="ECO:0000256" key="12">
    <source>
        <dbReference type="ARBA" id="ARBA00023136"/>
    </source>
</evidence>
<evidence type="ECO:0000256" key="6">
    <source>
        <dbReference type="ARBA" id="ARBA00022723"/>
    </source>
</evidence>
<keyword evidence="9" id="KW-0560">Oxidoreductase</keyword>
<protein>
    <recommendedName>
        <fullName evidence="15">Cytochrome P450</fullName>
    </recommendedName>
</protein>
<dbReference type="InterPro" id="IPR001128">
    <property type="entry name" value="Cyt_P450"/>
</dbReference>
<dbReference type="InterPro" id="IPR050476">
    <property type="entry name" value="Insect_CytP450_Detox"/>
</dbReference>
<dbReference type="OrthoDB" id="1470350at2759"/>
<organism evidence="13 14">
    <name type="scientific">Aphis glycines</name>
    <name type="common">Soybean aphid</name>
    <dbReference type="NCBI Taxonomy" id="307491"/>
    <lineage>
        <taxon>Eukaryota</taxon>
        <taxon>Metazoa</taxon>
        <taxon>Ecdysozoa</taxon>
        <taxon>Arthropoda</taxon>
        <taxon>Hexapoda</taxon>
        <taxon>Insecta</taxon>
        <taxon>Pterygota</taxon>
        <taxon>Neoptera</taxon>
        <taxon>Paraneoptera</taxon>
        <taxon>Hemiptera</taxon>
        <taxon>Sternorrhyncha</taxon>
        <taxon>Aphidomorpha</taxon>
        <taxon>Aphidoidea</taxon>
        <taxon>Aphididae</taxon>
        <taxon>Aphidini</taxon>
        <taxon>Aphis</taxon>
        <taxon>Aphis</taxon>
    </lineage>
</organism>
<reference evidence="13 14" key="1">
    <citation type="submission" date="2019-08" db="EMBL/GenBank/DDBJ databases">
        <title>The genome of the soybean aphid Biotype 1, its phylome, world population structure and adaptation to the North American continent.</title>
        <authorList>
            <person name="Giordano R."/>
            <person name="Donthu R.K."/>
            <person name="Hernandez A.G."/>
            <person name="Wright C.L."/>
            <person name="Zimin A.V."/>
        </authorList>
    </citation>
    <scope>NUCLEOTIDE SEQUENCE [LARGE SCALE GENOMIC DNA]</scope>
    <source>
        <tissue evidence="13">Whole aphids</tissue>
    </source>
</reference>
<keyword evidence="7" id="KW-0256">Endoplasmic reticulum</keyword>
<sequence>MFAGQDEDCIGLFETLRKYPLVAVVRRVATKPYIVPGINNHCTIEPNSLIMVPVHALHHDAEHFPEPEEFQPHRFPGQLSSAYMPHGSGPQSYIGKHFVELEAKLIVAMLVSRYEVHLDSSNPGTSPDSLDPKSFAGVRLKVVNRSDVREPRMYTSLQQLHKDNNERAGDRKFMFF</sequence>
<evidence type="ECO:0000256" key="4">
    <source>
        <dbReference type="ARBA" id="ARBA00010617"/>
    </source>
</evidence>
<dbReference type="GO" id="GO:0004497">
    <property type="term" value="F:monooxygenase activity"/>
    <property type="evidence" value="ECO:0007669"/>
    <property type="project" value="UniProtKB-KW"/>
</dbReference>
<comment type="cofactor">
    <cofactor evidence="1">
        <name>heme</name>
        <dbReference type="ChEBI" id="CHEBI:30413"/>
    </cofactor>
</comment>
<keyword evidence="6" id="KW-0479">Metal-binding</keyword>
<evidence type="ECO:0000256" key="8">
    <source>
        <dbReference type="ARBA" id="ARBA00022848"/>
    </source>
</evidence>
<dbReference type="PANTHER" id="PTHR24292:SF54">
    <property type="entry name" value="CYP9F3-RELATED"/>
    <property type="match status" value="1"/>
</dbReference>
<evidence type="ECO:0000313" key="14">
    <source>
        <dbReference type="Proteomes" id="UP000475862"/>
    </source>
</evidence>
<dbReference type="GO" id="GO:0020037">
    <property type="term" value="F:heme binding"/>
    <property type="evidence" value="ECO:0007669"/>
    <property type="project" value="InterPro"/>
</dbReference>
<gene>
    <name evidence="13" type="ORF">AGLY_005418</name>
</gene>
<keyword evidence="12" id="KW-0472">Membrane</keyword>
<dbReference type="GO" id="GO:0005506">
    <property type="term" value="F:iron ion binding"/>
    <property type="evidence" value="ECO:0007669"/>
    <property type="project" value="InterPro"/>
</dbReference>
<keyword evidence="8" id="KW-0492">Microsome</keyword>
<dbReference type="Pfam" id="PF00067">
    <property type="entry name" value="p450"/>
    <property type="match status" value="1"/>
</dbReference>
<evidence type="ECO:0000256" key="11">
    <source>
        <dbReference type="ARBA" id="ARBA00023033"/>
    </source>
</evidence>
<evidence type="ECO:0008006" key="15">
    <source>
        <dbReference type="Google" id="ProtNLM"/>
    </source>
</evidence>